<feature type="region of interest" description="Disordered" evidence="1">
    <location>
        <begin position="424"/>
        <end position="471"/>
    </location>
</feature>
<keyword evidence="3" id="KW-1185">Reference proteome</keyword>
<feature type="compositionally biased region" description="Polar residues" evidence="1">
    <location>
        <begin position="243"/>
        <end position="254"/>
    </location>
</feature>
<feature type="region of interest" description="Disordered" evidence="1">
    <location>
        <begin position="545"/>
        <end position="571"/>
    </location>
</feature>
<feature type="compositionally biased region" description="Basic and acidic residues" evidence="1">
    <location>
        <begin position="255"/>
        <end position="264"/>
    </location>
</feature>
<evidence type="ECO:0000313" key="3">
    <source>
        <dbReference type="Proteomes" id="UP001321760"/>
    </source>
</evidence>
<feature type="region of interest" description="Disordered" evidence="1">
    <location>
        <begin position="369"/>
        <end position="388"/>
    </location>
</feature>
<comment type="caution">
    <text evidence="2">The sequence shown here is derived from an EMBL/GenBank/DDBJ whole genome shotgun (WGS) entry which is preliminary data.</text>
</comment>
<feature type="compositionally biased region" description="Acidic residues" evidence="1">
    <location>
        <begin position="457"/>
        <end position="471"/>
    </location>
</feature>
<organism evidence="2 3">
    <name type="scientific">Podospora aff. communis PSN243</name>
    <dbReference type="NCBI Taxonomy" id="3040156"/>
    <lineage>
        <taxon>Eukaryota</taxon>
        <taxon>Fungi</taxon>
        <taxon>Dikarya</taxon>
        <taxon>Ascomycota</taxon>
        <taxon>Pezizomycotina</taxon>
        <taxon>Sordariomycetes</taxon>
        <taxon>Sordariomycetidae</taxon>
        <taxon>Sordariales</taxon>
        <taxon>Podosporaceae</taxon>
        <taxon>Podospora</taxon>
    </lineage>
</organism>
<reference evidence="2" key="2">
    <citation type="submission" date="2023-05" db="EMBL/GenBank/DDBJ databases">
        <authorList>
            <consortium name="Lawrence Berkeley National Laboratory"/>
            <person name="Steindorff A."/>
            <person name="Hensen N."/>
            <person name="Bonometti L."/>
            <person name="Westerberg I."/>
            <person name="Brannstrom I.O."/>
            <person name="Guillou S."/>
            <person name="Cros-Aarteil S."/>
            <person name="Calhoun S."/>
            <person name="Haridas S."/>
            <person name="Kuo A."/>
            <person name="Mondo S."/>
            <person name="Pangilinan J."/>
            <person name="Riley R."/>
            <person name="Labutti K."/>
            <person name="Andreopoulos B."/>
            <person name="Lipzen A."/>
            <person name="Chen C."/>
            <person name="Yanf M."/>
            <person name="Daum C."/>
            <person name="Ng V."/>
            <person name="Clum A."/>
            <person name="Ohm R."/>
            <person name="Martin F."/>
            <person name="Silar P."/>
            <person name="Natvig D."/>
            <person name="Lalanne C."/>
            <person name="Gautier V."/>
            <person name="Ament-Velasquez S.L."/>
            <person name="Kruys A."/>
            <person name="Hutchinson M.I."/>
            <person name="Powell A.J."/>
            <person name="Barry K."/>
            <person name="Miller A.N."/>
            <person name="Grigoriev I.V."/>
            <person name="Debuchy R."/>
            <person name="Gladieux P."/>
            <person name="Thoren M.H."/>
            <person name="Johannesson H."/>
        </authorList>
    </citation>
    <scope>NUCLEOTIDE SEQUENCE</scope>
    <source>
        <strain evidence="2">PSN243</strain>
    </source>
</reference>
<accession>A0AAV9G6T8</accession>
<evidence type="ECO:0000313" key="2">
    <source>
        <dbReference type="EMBL" id="KAK4444113.1"/>
    </source>
</evidence>
<name>A0AAV9G6T8_9PEZI</name>
<dbReference type="EMBL" id="MU865981">
    <property type="protein sequence ID" value="KAK4444113.1"/>
    <property type="molecule type" value="Genomic_DNA"/>
</dbReference>
<sequence>MEFTVRAMAVASSMIQSSPDNLSGNCLSPTMNAVFSPFPDALDTGMTRDIRVNAGQGKLIVSGDYSDESNPYLPRRGAPEFRNHLAQAVLGCSFDGVEEREEGCAHAASCQLLGLKLKADTNTAGSIPEMSSDEIRRTALDTPAIGPLTCGTHARRRRSATSIEDNHIQTGDNDTIRPFSTFGHNQVGATSSDSSECLLDNGDRSDLADFTPSVPSMISRPLLRRSSGGTFFGSGNRAHDRPVTQQKKSSSSATHLEHHRRDSDASVPNPNMFPSIEGGSCSTASRSTSLKRDSVITPPALSSEDLTVAQVEESNISSSSSFGLHNIQRAETESVRKAVWRNVVEVYAAPFRSLDAVLHQSFITPINTNTRGTNSGGQEHEEEAFKERTNGVNANTCCPILKQYHEDNAPDDNATRIHCSLQGKSLTNDNRPVAQECASPDSESDGSDQSDQGGDSNEGEDSEEDSDSDDELTPATMAIRWGKHSFIDKFGNMNLHSLVEQHRGSKYPLDACTWTPSRSRVVDKQQVAKIPVIILTTPNNGSFWLDDPEEYPAQNSFYGPGSEGEEESEEE</sequence>
<evidence type="ECO:0000256" key="1">
    <source>
        <dbReference type="SAM" id="MobiDB-lite"/>
    </source>
</evidence>
<protein>
    <submittedName>
        <fullName evidence="2">Uncharacterized protein</fullName>
    </submittedName>
</protein>
<reference evidence="2" key="1">
    <citation type="journal article" date="2023" name="Mol. Phylogenet. Evol.">
        <title>Genome-scale phylogeny and comparative genomics of the fungal order Sordariales.</title>
        <authorList>
            <person name="Hensen N."/>
            <person name="Bonometti L."/>
            <person name="Westerberg I."/>
            <person name="Brannstrom I.O."/>
            <person name="Guillou S."/>
            <person name="Cros-Aarteil S."/>
            <person name="Calhoun S."/>
            <person name="Haridas S."/>
            <person name="Kuo A."/>
            <person name="Mondo S."/>
            <person name="Pangilinan J."/>
            <person name="Riley R."/>
            <person name="LaButti K."/>
            <person name="Andreopoulos B."/>
            <person name="Lipzen A."/>
            <person name="Chen C."/>
            <person name="Yan M."/>
            <person name="Daum C."/>
            <person name="Ng V."/>
            <person name="Clum A."/>
            <person name="Steindorff A."/>
            <person name="Ohm R.A."/>
            <person name="Martin F."/>
            <person name="Silar P."/>
            <person name="Natvig D.O."/>
            <person name="Lalanne C."/>
            <person name="Gautier V."/>
            <person name="Ament-Velasquez S.L."/>
            <person name="Kruys A."/>
            <person name="Hutchinson M.I."/>
            <person name="Powell A.J."/>
            <person name="Barry K."/>
            <person name="Miller A.N."/>
            <person name="Grigoriev I.V."/>
            <person name="Debuchy R."/>
            <person name="Gladieux P."/>
            <person name="Hiltunen Thoren M."/>
            <person name="Johannesson H."/>
        </authorList>
    </citation>
    <scope>NUCLEOTIDE SEQUENCE</scope>
    <source>
        <strain evidence="2">PSN243</strain>
    </source>
</reference>
<dbReference type="AlphaFoldDB" id="A0AAV9G6T8"/>
<feature type="compositionally biased region" description="Low complexity" evidence="1">
    <location>
        <begin position="226"/>
        <end position="235"/>
    </location>
</feature>
<gene>
    <name evidence="2" type="ORF">QBC34DRAFT_475388</name>
</gene>
<dbReference type="Proteomes" id="UP001321760">
    <property type="component" value="Unassembled WGS sequence"/>
</dbReference>
<feature type="region of interest" description="Disordered" evidence="1">
    <location>
        <begin position="219"/>
        <end position="296"/>
    </location>
</feature>
<proteinExistence type="predicted"/>